<evidence type="ECO:0000313" key="2">
    <source>
        <dbReference type="Proteomes" id="UP001385951"/>
    </source>
</evidence>
<proteinExistence type="predicted"/>
<evidence type="ECO:0000313" key="1">
    <source>
        <dbReference type="EMBL" id="KAK7677194.1"/>
    </source>
</evidence>
<gene>
    <name evidence="1" type="ORF">QCA50_019903</name>
</gene>
<comment type="caution">
    <text evidence="1">The sequence shown here is derived from an EMBL/GenBank/DDBJ whole genome shotgun (WGS) entry which is preliminary data.</text>
</comment>
<reference evidence="1 2" key="1">
    <citation type="submission" date="2022-09" db="EMBL/GenBank/DDBJ databases">
        <authorList>
            <person name="Palmer J.M."/>
        </authorList>
    </citation>
    <scope>NUCLEOTIDE SEQUENCE [LARGE SCALE GENOMIC DNA]</scope>
    <source>
        <strain evidence="1 2">DSM 7382</strain>
    </source>
</reference>
<dbReference type="Proteomes" id="UP001385951">
    <property type="component" value="Unassembled WGS sequence"/>
</dbReference>
<accession>A0AAW0FEH0</accession>
<sequence length="150" mass="16751">MEKTLEPPFKIVPEFLDEWLEYSAEQLARRLVKVLARYFPAEFTGCMNCWRCVGHIVATVTMSIDVDKVTGTIQNVGNALDVHTSGEAGRRIQVIDQVVHDRLKIGVGETHSTSLKVLMFLGIKAVSINTSPDPITGFKDMDVMTPLFEK</sequence>
<protein>
    <submittedName>
        <fullName evidence="1">Uncharacterized protein</fullName>
    </submittedName>
</protein>
<keyword evidence="2" id="KW-1185">Reference proteome</keyword>
<dbReference type="AlphaFoldDB" id="A0AAW0FEH0"/>
<name>A0AAW0FEH0_9APHY</name>
<dbReference type="EMBL" id="JASBNA010000094">
    <property type="protein sequence ID" value="KAK7677194.1"/>
    <property type="molecule type" value="Genomic_DNA"/>
</dbReference>
<organism evidence="1 2">
    <name type="scientific">Cerrena zonata</name>
    <dbReference type="NCBI Taxonomy" id="2478898"/>
    <lineage>
        <taxon>Eukaryota</taxon>
        <taxon>Fungi</taxon>
        <taxon>Dikarya</taxon>
        <taxon>Basidiomycota</taxon>
        <taxon>Agaricomycotina</taxon>
        <taxon>Agaricomycetes</taxon>
        <taxon>Polyporales</taxon>
        <taxon>Cerrenaceae</taxon>
        <taxon>Cerrena</taxon>
    </lineage>
</organism>